<protein>
    <submittedName>
        <fullName evidence="3">Glyoxylase, beta-lactamase superfamily II</fullName>
    </submittedName>
</protein>
<evidence type="ECO:0000256" key="1">
    <source>
        <dbReference type="SAM" id="SignalP"/>
    </source>
</evidence>
<feature type="chain" id="PRO_5009288503" evidence="1">
    <location>
        <begin position="25"/>
        <end position="312"/>
    </location>
</feature>
<reference evidence="3 4" key="1">
    <citation type="submission" date="2016-10" db="EMBL/GenBank/DDBJ databases">
        <authorList>
            <person name="de Groot N.N."/>
        </authorList>
    </citation>
    <scope>NUCLEOTIDE SEQUENCE [LARGE SCALE GENOMIC DNA]</scope>
    <source>
        <strain evidence="3 4">DSM 22489</strain>
    </source>
</reference>
<accession>A0A1H5WNM5</accession>
<dbReference type="SUPFAM" id="SSF56281">
    <property type="entry name" value="Metallo-hydrolase/oxidoreductase"/>
    <property type="match status" value="1"/>
</dbReference>
<dbReference type="Gene3D" id="3.60.15.10">
    <property type="entry name" value="Ribonuclease Z/Hydroxyacylglutathione hydrolase-like"/>
    <property type="match status" value="1"/>
</dbReference>
<dbReference type="RefSeq" id="WP_235011457.1">
    <property type="nucleotide sequence ID" value="NZ_FNVA01000002.1"/>
</dbReference>
<dbReference type="InterPro" id="IPR001279">
    <property type="entry name" value="Metallo-B-lactamas"/>
</dbReference>
<keyword evidence="1" id="KW-0732">Signal</keyword>
<dbReference type="SMART" id="SM00849">
    <property type="entry name" value="Lactamase_B"/>
    <property type="match status" value="1"/>
</dbReference>
<keyword evidence="4" id="KW-1185">Reference proteome</keyword>
<dbReference type="EMBL" id="FNVA01000002">
    <property type="protein sequence ID" value="SEG01072.1"/>
    <property type="molecule type" value="Genomic_DNA"/>
</dbReference>
<sequence>MMRGGHSVVKLIAMLAVFAGTSHAEFAPPKQVAAGVWFMEGDPHKGYANTVVIEMQRYLIVVDGSYPGRVEELLQEIPRLSPKPIRYAFMTHHHGDHAYGNALWTKAGVTTLATQGVREEMDRYEPERWLTTKPKREDMWTLPYDDVERPRQTFRGRKFVLKDGTREVDFLYMGWGHTRGDGYVWLPREHVLCTGDAVVNGPRNKLWDADLANWPHVIERAEALRPEIVLPGHGQQGGMEMLEGQARFLRDLRNACEEYLRRGLSVEQATKSLKLPAVDATWVRDDMTQDIEIEYSEIKAGKPAGSLPHTWQ</sequence>
<evidence type="ECO:0000259" key="2">
    <source>
        <dbReference type="SMART" id="SM00849"/>
    </source>
</evidence>
<gene>
    <name evidence="3" type="ORF">SAMN05421819_1674</name>
</gene>
<dbReference type="InterPro" id="IPR036866">
    <property type="entry name" value="RibonucZ/Hydroxyglut_hydro"/>
</dbReference>
<proteinExistence type="predicted"/>
<name>A0A1H5WNM5_9BACT</name>
<dbReference type="CDD" id="cd16282">
    <property type="entry name" value="metallo-hydrolase-like_MBL-fold"/>
    <property type="match status" value="1"/>
</dbReference>
<organism evidence="3 4">
    <name type="scientific">Bryocella elongata</name>
    <dbReference type="NCBI Taxonomy" id="863522"/>
    <lineage>
        <taxon>Bacteria</taxon>
        <taxon>Pseudomonadati</taxon>
        <taxon>Acidobacteriota</taxon>
        <taxon>Terriglobia</taxon>
        <taxon>Terriglobales</taxon>
        <taxon>Acidobacteriaceae</taxon>
        <taxon>Bryocella</taxon>
    </lineage>
</organism>
<dbReference type="PANTHER" id="PTHR42951">
    <property type="entry name" value="METALLO-BETA-LACTAMASE DOMAIN-CONTAINING"/>
    <property type="match status" value="1"/>
</dbReference>
<dbReference type="AlphaFoldDB" id="A0A1H5WNM5"/>
<feature type="signal peptide" evidence="1">
    <location>
        <begin position="1"/>
        <end position="24"/>
    </location>
</feature>
<evidence type="ECO:0000313" key="4">
    <source>
        <dbReference type="Proteomes" id="UP000236728"/>
    </source>
</evidence>
<evidence type="ECO:0000313" key="3">
    <source>
        <dbReference type="EMBL" id="SEG01072.1"/>
    </source>
</evidence>
<dbReference type="InterPro" id="IPR050855">
    <property type="entry name" value="NDM-1-like"/>
</dbReference>
<dbReference type="Proteomes" id="UP000236728">
    <property type="component" value="Unassembled WGS sequence"/>
</dbReference>
<dbReference type="Pfam" id="PF00753">
    <property type="entry name" value="Lactamase_B"/>
    <property type="match status" value="1"/>
</dbReference>
<feature type="domain" description="Metallo-beta-lactamase" evidence="2">
    <location>
        <begin position="47"/>
        <end position="233"/>
    </location>
</feature>